<comment type="caution">
    <text evidence="1">The sequence shown here is derived from an EMBL/GenBank/DDBJ whole genome shotgun (WGS) entry which is preliminary data.</text>
</comment>
<sequence>MTCTTNTILWEHLVSRDSSVKCFELSKDDKWFIELYRILIISATTRSRVSNALTFEVIGIDFTEPLILRDRQKMWIS</sequence>
<gene>
    <name evidence="1" type="ORF">PR048_012931</name>
</gene>
<organism evidence="1 2">
    <name type="scientific">Dryococelus australis</name>
    <dbReference type="NCBI Taxonomy" id="614101"/>
    <lineage>
        <taxon>Eukaryota</taxon>
        <taxon>Metazoa</taxon>
        <taxon>Ecdysozoa</taxon>
        <taxon>Arthropoda</taxon>
        <taxon>Hexapoda</taxon>
        <taxon>Insecta</taxon>
        <taxon>Pterygota</taxon>
        <taxon>Neoptera</taxon>
        <taxon>Polyneoptera</taxon>
        <taxon>Phasmatodea</taxon>
        <taxon>Verophasmatodea</taxon>
        <taxon>Anareolatae</taxon>
        <taxon>Phasmatidae</taxon>
        <taxon>Eurycanthinae</taxon>
        <taxon>Dryococelus</taxon>
    </lineage>
</organism>
<evidence type="ECO:0000313" key="2">
    <source>
        <dbReference type="Proteomes" id="UP001159363"/>
    </source>
</evidence>
<dbReference type="EMBL" id="JARBHB010000004">
    <property type="protein sequence ID" value="KAJ8886719.1"/>
    <property type="molecule type" value="Genomic_DNA"/>
</dbReference>
<name>A0ABQ9HRJ4_9NEOP</name>
<protein>
    <submittedName>
        <fullName evidence="1">Uncharacterized protein</fullName>
    </submittedName>
</protein>
<accession>A0ABQ9HRJ4</accession>
<keyword evidence="2" id="KW-1185">Reference proteome</keyword>
<reference evidence="1 2" key="1">
    <citation type="submission" date="2023-02" db="EMBL/GenBank/DDBJ databases">
        <title>LHISI_Scaffold_Assembly.</title>
        <authorList>
            <person name="Stuart O.P."/>
            <person name="Cleave R."/>
            <person name="Magrath M.J.L."/>
            <person name="Mikheyev A.S."/>
        </authorList>
    </citation>
    <scope>NUCLEOTIDE SEQUENCE [LARGE SCALE GENOMIC DNA]</scope>
    <source>
        <strain evidence="1">Daus_M_001</strain>
        <tissue evidence="1">Leg muscle</tissue>
    </source>
</reference>
<proteinExistence type="predicted"/>
<evidence type="ECO:0000313" key="1">
    <source>
        <dbReference type="EMBL" id="KAJ8886719.1"/>
    </source>
</evidence>
<dbReference type="Proteomes" id="UP001159363">
    <property type="component" value="Chromosome X"/>
</dbReference>